<reference evidence="2" key="5">
    <citation type="submission" date="2025-09" db="UniProtKB">
        <authorList>
            <consortium name="Ensembl"/>
        </authorList>
    </citation>
    <scope>IDENTIFICATION</scope>
</reference>
<reference evidence="2 3" key="3">
    <citation type="journal article" date="2005" name="Nature">
        <title>Generation and annotation of the DNA sequences of human chromosomes 2 and 4.</title>
        <authorList>
            <person name="Hillier L.W."/>
            <person name="Graves T.A."/>
            <person name="Fulton R.S."/>
            <person name="Fulton L.A."/>
            <person name="Pepin K.H."/>
            <person name="Minx P."/>
            <person name="Wagner-McPherson C."/>
            <person name="Layman D."/>
            <person name="Wylie K."/>
            <person name="Sekhon M."/>
            <person name="Becker M.C."/>
            <person name="Fewell G.A."/>
            <person name="Delehaunty K.D."/>
            <person name="Miner T.L."/>
            <person name="Nash W.E."/>
            <person name="Kremitzki C."/>
            <person name="Oddy L."/>
            <person name="Du H."/>
            <person name="Sun H."/>
            <person name="Bradshaw-Cordum H."/>
            <person name="Ali J."/>
            <person name="Carter J."/>
            <person name="Cordes M."/>
            <person name="Harris A."/>
            <person name="Isak A."/>
            <person name="van Brunt A."/>
            <person name="Nguyen C."/>
            <person name="Du F."/>
            <person name="Courtney L."/>
            <person name="Kalicki J."/>
            <person name="Ozersky P."/>
            <person name="Abbott S."/>
            <person name="Armstrong J."/>
            <person name="Belter E.A."/>
            <person name="Caruso L."/>
            <person name="Cedroni M."/>
            <person name="Cotton M."/>
            <person name="Davidson T."/>
            <person name="Desai A."/>
            <person name="Elliott G."/>
            <person name="Erb T."/>
            <person name="Fronick C."/>
            <person name="Gaige T."/>
            <person name="Haakenson W."/>
            <person name="Haglund K."/>
            <person name="Holmes A."/>
            <person name="Harkins R."/>
            <person name="Kim K."/>
            <person name="Kruchowski S.S."/>
            <person name="Strong C.M."/>
            <person name="Grewal N."/>
            <person name="Goyea E."/>
            <person name="Hou S."/>
            <person name="Levy A."/>
            <person name="Martinka S."/>
            <person name="Mead K."/>
            <person name="McLellan M.D."/>
            <person name="Meyer R."/>
            <person name="Randall-Maher J."/>
            <person name="Tomlinson C."/>
            <person name="Dauphin-Kohlberg S."/>
            <person name="Kozlowicz-Reilly A."/>
            <person name="Shah N."/>
            <person name="Swearengen-Shahid S."/>
            <person name="Snider J."/>
            <person name="Strong J.T."/>
            <person name="Thompson J."/>
            <person name="Yoakum M."/>
            <person name="Leonard S."/>
            <person name="Pearman C."/>
            <person name="Trani L."/>
            <person name="Radionenko M."/>
            <person name="Waligorski J.E."/>
            <person name="Wang C."/>
            <person name="Rock S.M."/>
            <person name="Tin-Wollam A.M."/>
            <person name="Maupin R."/>
            <person name="Latreille P."/>
            <person name="Wendl M.C."/>
            <person name="Yang S.P."/>
            <person name="Pohl C."/>
            <person name="Wallis J.W."/>
            <person name="Spieth J."/>
            <person name="Bieri T.A."/>
            <person name="Berkowicz N."/>
            <person name="Nelson J.O."/>
            <person name="Osborne J."/>
            <person name="Ding L."/>
            <person name="Meyer R."/>
            <person name="Sabo A."/>
            <person name="Shotland Y."/>
            <person name="Sinha P."/>
            <person name="Wohldmann P.E."/>
            <person name="Cook L.L."/>
            <person name="Hickenbotham M.T."/>
            <person name="Eldred J."/>
            <person name="Williams D."/>
            <person name="Jones T.A."/>
            <person name="She X."/>
            <person name="Ciccarelli F.D."/>
            <person name="Izaurralde E."/>
            <person name="Taylor J."/>
            <person name="Schmutz J."/>
            <person name="Myers R.M."/>
            <person name="Cox D.R."/>
            <person name="Huang X."/>
            <person name="McPherson J.D."/>
            <person name="Mardis E.R."/>
            <person name="Clifton S.W."/>
            <person name="Warren W.C."/>
            <person name="Chinwalla A.T."/>
            <person name="Eddy S.R."/>
            <person name="Marra M.A."/>
            <person name="Ovcharenko I."/>
            <person name="Furey T.S."/>
            <person name="Miller W."/>
            <person name="Eichler E.E."/>
            <person name="Bork P."/>
            <person name="Suyama M."/>
            <person name="Torrents D."/>
            <person name="Waterston R.H."/>
            <person name="Wilson R.K."/>
        </authorList>
    </citation>
    <scope>NUCLEOTIDE SEQUENCE [LARGE SCALE GENOMIC DNA]</scope>
</reference>
<dbReference type="AlphaFoldDB" id="A0A8V8TNK2"/>
<feature type="signal peptide" evidence="1">
    <location>
        <begin position="1"/>
        <end position="17"/>
    </location>
</feature>
<dbReference type="Proteomes" id="UP000005640">
    <property type="component" value="Chromosome 2"/>
</dbReference>
<dbReference type="GeneTree" id="ENSGT00940000155443"/>
<evidence type="ECO:0000256" key="1">
    <source>
        <dbReference type="SAM" id="SignalP"/>
    </source>
</evidence>
<reference evidence="2 3" key="1">
    <citation type="journal article" date="2001" name="Nature">
        <title>Initial sequencing and analysis of the human genome.</title>
        <authorList>
            <consortium name="International Human Genome Sequencing Consortium"/>
            <person name="Lander E.S."/>
            <person name="Linton L.M."/>
            <person name="Birren B."/>
            <person name="Nusbaum C."/>
            <person name="Zody M.C."/>
            <person name="Baldwin J."/>
            <person name="Devon K."/>
            <person name="Dewar K."/>
            <person name="Doyle M."/>
            <person name="FitzHugh W."/>
            <person name="Funke R."/>
            <person name="Gage D."/>
            <person name="Harris K."/>
            <person name="Heaford A."/>
            <person name="Howland J."/>
            <person name="Kann L."/>
            <person name="Lehoczky J."/>
            <person name="LeVine R."/>
            <person name="McEwan P."/>
            <person name="McKernan K."/>
            <person name="Meldrim J."/>
            <person name="Mesirov J.P."/>
            <person name="Miranda C."/>
            <person name="Morris W."/>
            <person name="Naylor J."/>
            <person name="Raymond C."/>
            <person name="Rosetti M."/>
            <person name="Santos R."/>
            <person name="Sheridan A."/>
            <person name="Sougnez C."/>
            <person name="Stange-Thomann N."/>
            <person name="Stojanovic N."/>
            <person name="Subramanian A."/>
            <person name="Wyman D."/>
            <person name="Rogers J."/>
            <person name="Sulston J."/>
            <person name="Ainscough R."/>
            <person name="Beck S."/>
            <person name="Bentley D."/>
            <person name="Burton J."/>
            <person name="Clee C."/>
            <person name="Carter N."/>
            <person name="Coulson A."/>
            <person name="Deadman R."/>
            <person name="Deloukas P."/>
            <person name="Dunham A."/>
            <person name="Dunham I."/>
            <person name="Durbin R."/>
            <person name="French L."/>
            <person name="Grafham D."/>
            <person name="Gregory S."/>
            <person name="Hubbard T."/>
            <person name="Humphray S."/>
            <person name="Hunt A."/>
            <person name="Jones M."/>
            <person name="Lloyd C."/>
            <person name="McMurray A."/>
            <person name="Matthews L."/>
            <person name="Mercer S."/>
            <person name="Milne S."/>
            <person name="Mullikin J.C."/>
            <person name="Mungall A."/>
            <person name="Plumb R."/>
            <person name="Ross M."/>
            <person name="Shownkeen R."/>
            <person name="Sims S."/>
            <person name="Waterston R.H."/>
            <person name="Wilson R.K."/>
            <person name="Hillier L.W."/>
            <person name="McPherson J.D."/>
            <person name="Marra M.A."/>
            <person name="Mardis E.R."/>
            <person name="Fulton L.A."/>
            <person name="Chinwalla A.T."/>
            <person name="Pepin K.H."/>
            <person name="Gish W.R."/>
            <person name="Chissoe S.L."/>
            <person name="Wendl M.C."/>
            <person name="Delehaunty K.D."/>
            <person name="Miner T.L."/>
            <person name="Delehaunty A."/>
            <person name="Kramer J.B."/>
            <person name="Cook L.L."/>
            <person name="Fulton R.S."/>
            <person name="Johnson D.L."/>
            <person name="Minx P.J."/>
            <person name="Clifton S.W."/>
            <person name="Hawkins T."/>
            <person name="Branscomb E."/>
            <person name="Predki P."/>
            <person name="Richardson P."/>
            <person name="Wenning S."/>
            <person name="Slezak T."/>
            <person name="Doggett N."/>
            <person name="Cheng J.F."/>
            <person name="Olsen A."/>
            <person name="Lucas S."/>
            <person name="Elkin C."/>
            <person name="Uberbacher E."/>
            <person name="Frazier M."/>
            <person name="Gibbs R.A."/>
            <person name="Muzny D.M."/>
            <person name="Scherer S.E."/>
            <person name="Bouck J.B."/>
            <person name="Sodergren E.J."/>
            <person name="Worley K.C."/>
            <person name="Rives C.M."/>
            <person name="Gorrell J.H."/>
            <person name="Metzker M.L."/>
            <person name="Naylor S.L."/>
            <person name="Kucherlapati R.S."/>
            <person name="Nelson D.L."/>
            <person name="Weinstock G.M."/>
            <person name="Sakaki Y."/>
            <person name="Fujiyama A."/>
            <person name="Hattori M."/>
            <person name="Yada T."/>
            <person name="Toyoda A."/>
            <person name="Itoh T."/>
            <person name="Kawagoe C."/>
            <person name="Watanabe H."/>
            <person name="Totoki Y."/>
            <person name="Taylor T."/>
            <person name="Weissenbach J."/>
            <person name="Heilig R."/>
            <person name="Saurin W."/>
            <person name="Artiguenave F."/>
            <person name="Brottier P."/>
            <person name="Bruls T."/>
            <person name="Pelletier E."/>
            <person name="Robert C."/>
            <person name="Wincker P."/>
            <person name="Smith D.R."/>
            <person name="Doucette-Stamm L."/>
            <person name="Rubenfield M."/>
            <person name="Weinstock K."/>
            <person name="Lee H.M."/>
            <person name="Dubois J."/>
            <person name="Rosenthal A."/>
            <person name="Platzer M."/>
            <person name="Nyakatura G."/>
            <person name="Taudien S."/>
            <person name="Rump A."/>
            <person name="Yang H."/>
            <person name="Yu J."/>
            <person name="Wang J."/>
            <person name="Huang G."/>
            <person name="Gu J."/>
            <person name="Hood L."/>
            <person name="Rowen L."/>
            <person name="Madan A."/>
            <person name="Qin S."/>
            <person name="Davis R.W."/>
            <person name="Federspiel N.A."/>
            <person name="Abola A.P."/>
            <person name="Proctor M.J."/>
            <person name="Myers R.M."/>
            <person name="Schmutz J."/>
            <person name="Dickson M."/>
            <person name="Grimwood J."/>
            <person name="Cox D.R."/>
            <person name="Olson M.V."/>
            <person name="Kaul R."/>
            <person name="Raymond C."/>
            <person name="Shimizu N."/>
            <person name="Kawasaki K."/>
            <person name="Minoshima S."/>
            <person name="Evans G.A."/>
            <person name="Athanasiou M."/>
            <person name="Schultz R."/>
            <person name="Roe B.A."/>
            <person name="Chen F."/>
            <person name="Pan H."/>
            <person name="Ramser J."/>
            <person name="Lehrach H."/>
            <person name="Reinhardt R."/>
            <person name="McCombie W.R."/>
            <person name="de la Bastide M."/>
            <person name="Dedhia N."/>
            <person name="Blocker H."/>
            <person name="Hornischer K."/>
            <person name="Nordsiek G."/>
            <person name="Agarwala R."/>
            <person name="Aravind L."/>
            <person name="Bailey J.A."/>
            <person name="Bateman A."/>
            <person name="Batzoglou S."/>
            <person name="Birney E."/>
            <person name="Bork P."/>
            <person name="Brown D.G."/>
            <person name="Burge C.B."/>
            <person name="Cerutti L."/>
            <person name="Chen H.C."/>
            <person name="Church D."/>
            <person name="Clamp M."/>
            <person name="Copley R.R."/>
            <person name="Doerks T."/>
            <person name="Eddy S.R."/>
            <person name="Eichler E.E."/>
            <person name="Furey T.S."/>
            <person name="Galagan J."/>
            <person name="Gilbert J.G."/>
            <person name="Harmon C."/>
            <person name="Hayashizaki Y."/>
            <person name="Haussler D."/>
            <person name="Hermjakob H."/>
            <person name="Hokamp K."/>
            <person name="Jang W."/>
            <person name="Johnson L.S."/>
            <person name="Jones T.A."/>
            <person name="Kasif S."/>
            <person name="Kaspryzk A."/>
            <person name="Kennedy S."/>
            <person name="Kent W.J."/>
            <person name="Kitts P."/>
            <person name="Koonin E.V."/>
            <person name="Korf I."/>
            <person name="Kulp D."/>
            <person name="Lancet D."/>
            <person name="Lowe T.M."/>
            <person name="McLysaght A."/>
            <person name="Mikkelsen T."/>
            <person name="Moran J.V."/>
            <person name="Mulder N."/>
            <person name="Pollara V.J."/>
            <person name="Ponting C.P."/>
            <person name="Schuler G."/>
            <person name="Schultz J."/>
            <person name="Slater G."/>
            <person name="Smit A.F."/>
            <person name="Stupka E."/>
            <person name="Szustakowski J."/>
            <person name="Thierry-Mieg D."/>
            <person name="Thierry-Mieg J."/>
            <person name="Wagner L."/>
            <person name="Wallis J."/>
            <person name="Wheeler R."/>
            <person name="Williams A."/>
            <person name="Wolf Y.I."/>
            <person name="Wolfe K.H."/>
            <person name="Yang S.P."/>
            <person name="Yeh R.F."/>
            <person name="Collins F."/>
            <person name="Guyer M.S."/>
            <person name="Peterson J."/>
            <person name="Felsenfeld A."/>
            <person name="Wetterstrand K.A."/>
            <person name="Patrinos A."/>
            <person name="Morgan M.J."/>
            <person name="de Jong P."/>
            <person name="Catanese J.J."/>
            <person name="Osoegawa K."/>
            <person name="Shizuya H."/>
            <person name="Choi S."/>
            <person name="Chen Y.J."/>
        </authorList>
    </citation>
    <scope>NUCLEOTIDE SEQUENCE [LARGE SCALE GENOMIC DNA]</scope>
</reference>
<feature type="chain" id="PRO_5036457769" evidence="1">
    <location>
        <begin position="18"/>
        <end position="53"/>
    </location>
</feature>
<reference evidence="2 3" key="2">
    <citation type="journal article" date="2004" name="Nature">
        <title>Finishing the euchromatic sequence of the human genome.</title>
        <authorList>
            <consortium name="International Human Genome Sequencing Consortium"/>
        </authorList>
    </citation>
    <scope>NUCLEOTIDE SEQUENCE [LARGE SCALE GENOMIC DNA]</scope>
</reference>
<dbReference type="EMBL" id="AC092206">
    <property type="status" value="NOT_ANNOTATED_CDS"/>
    <property type="molecule type" value="Genomic_DNA"/>
</dbReference>
<gene>
    <name evidence="2" type="primary">ADAM17</name>
</gene>
<evidence type="ECO:0000313" key="3">
    <source>
        <dbReference type="Proteomes" id="UP000005640"/>
    </source>
</evidence>
<keyword evidence="4" id="KW-1267">Proteomics identification</keyword>
<dbReference type="OrthoDB" id="2131567at2759"/>
<keyword evidence="3" id="KW-1185">Reference proteome</keyword>
<accession>A0A8V8TNK2</accession>
<protein>
    <submittedName>
        <fullName evidence="2">ADAM metallopeptidase domain 17</fullName>
    </submittedName>
</protein>
<reference evidence="2" key="4">
    <citation type="submission" date="2025-08" db="UniProtKB">
        <authorList>
            <consortium name="Ensembl"/>
        </authorList>
    </citation>
    <scope>IDENTIFICATION</scope>
</reference>
<dbReference type="EMBL" id="AC080162">
    <property type="status" value="NOT_ANNOTATED_CDS"/>
    <property type="molecule type" value="Genomic_DNA"/>
</dbReference>
<dbReference type="Ensembl" id="ENST00000699316.1">
    <property type="protein sequence ID" value="ENSP00000514295.1"/>
    <property type="gene ID" value="ENSG00000151694.16"/>
</dbReference>
<evidence type="ECO:0000313" key="2">
    <source>
        <dbReference type="Ensembl" id="ENSP00000514295.1"/>
    </source>
</evidence>
<evidence type="ECO:0007829" key="4">
    <source>
        <dbReference type="PeptideAtlas" id="A0A8V8TNK2"/>
    </source>
</evidence>
<organism evidence="2 3">
    <name type="scientific">Homo sapiens</name>
    <name type="common">Human</name>
    <dbReference type="NCBI Taxonomy" id="9606"/>
    <lineage>
        <taxon>Eukaryota</taxon>
        <taxon>Metazoa</taxon>
        <taxon>Chordata</taxon>
        <taxon>Craniata</taxon>
        <taxon>Vertebrata</taxon>
        <taxon>Euteleostomi</taxon>
        <taxon>Mammalia</taxon>
        <taxon>Eutheria</taxon>
        <taxon>Euarchontoglires</taxon>
        <taxon>Primates</taxon>
        <taxon>Haplorrhini</taxon>
        <taxon>Catarrhini</taxon>
        <taxon>Hominidae</taxon>
        <taxon>Homo</taxon>
    </lineage>
</organism>
<sequence length="53" mass="6010">MRQSLLFLTSVVPFVLAPRPPDDPGFGPHQRLASGNHHSAVYLHEIHFFSFHT</sequence>
<name>A0A8V8TNK2_HUMAN</name>
<proteinExistence type="evidence at protein level"/>
<keyword evidence="1" id="KW-0732">Signal</keyword>
<dbReference type="EMBL" id="AC073195">
    <property type="status" value="NOT_ANNOTATED_CDS"/>
    <property type="molecule type" value="Genomic_DNA"/>
</dbReference>
<dbReference type="OpenTargets" id="ENSG00000151694"/>
<dbReference type="HGNC" id="HGNC:195">
    <property type="gene designation" value="ADAM17"/>
</dbReference>
<dbReference type="Ensembl" id="ENST00000699316.1">
    <property type="protein sequence ID" value="ENSP00000514295.1"/>
    <property type="gene ID" value="ENSG00000151694.15"/>
</dbReference>